<keyword evidence="4 7" id="KW-0067">ATP-binding</keyword>
<feature type="region of interest" description="Disordered" evidence="5">
    <location>
        <begin position="342"/>
        <end position="377"/>
    </location>
</feature>
<evidence type="ECO:0000256" key="1">
    <source>
        <dbReference type="ARBA" id="ARBA00005417"/>
    </source>
</evidence>
<gene>
    <name evidence="7" type="primary">btuD_12</name>
    <name evidence="7" type="ORF">DSM104329_05698</name>
</gene>
<evidence type="ECO:0000313" key="8">
    <source>
        <dbReference type="Proteomes" id="UP001162834"/>
    </source>
</evidence>
<keyword evidence="8" id="KW-1185">Reference proteome</keyword>
<dbReference type="GO" id="GO:0016887">
    <property type="term" value="F:ATP hydrolysis activity"/>
    <property type="evidence" value="ECO:0007669"/>
    <property type="project" value="InterPro"/>
</dbReference>
<organism evidence="7 8">
    <name type="scientific">Capillimicrobium parvum</name>
    <dbReference type="NCBI Taxonomy" id="2884022"/>
    <lineage>
        <taxon>Bacteria</taxon>
        <taxon>Bacillati</taxon>
        <taxon>Actinomycetota</taxon>
        <taxon>Thermoleophilia</taxon>
        <taxon>Solirubrobacterales</taxon>
        <taxon>Capillimicrobiaceae</taxon>
        <taxon>Capillimicrobium</taxon>
    </lineage>
</organism>
<comment type="similarity">
    <text evidence="1">Belongs to the ABC transporter superfamily.</text>
</comment>
<dbReference type="PANTHER" id="PTHR43776">
    <property type="entry name" value="TRANSPORT ATP-BINDING PROTEIN"/>
    <property type="match status" value="1"/>
</dbReference>
<evidence type="ECO:0000259" key="6">
    <source>
        <dbReference type="PROSITE" id="PS50893"/>
    </source>
</evidence>
<protein>
    <submittedName>
        <fullName evidence="7">Vitamin B12 import ATP-binding protein BtuD</fullName>
    </submittedName>
</protein>
<dbReference type="InterPro" id="IPR013563">
    <property type="entry name" value="Oligopep_ABC_C"/>
</dbReference>
<dbReference type="InterPro" id="IPR003593">
    <property type="entry name" value="AAA+_ATPase"/>
</dbReference>
<dbReference type="Gene3D" id="3.40.50.300">
    <property type="entry name" value="P-loop containing nucleotide triphosphate hydrolases"/>
    <property type="match status" value="1"/>
</dbReference>
<dbReference type="RefSeq" id="WP_259313270.1">
    <property type="nucleotide sequence ID" value="NZ_CP087164.1"/>
</dbReference>
<feature type="domain" description="ABC transporter" evidence="6">
    <location>
        <begin position="24"/>
        <end position="263"/>
    </location>
</feature>
<dbReference type="InterPro" id="IPR003439">
    <property type="entry name" value="ABC_transporter-like_ATP-bd"/>
</dbReference>
<keyword evidence="3" id="KW-0547">Nucleotide-binding</keyword>
<dbReference type="InterPro" id="IPR050319">
    <property type="entry name" value="ABC_transp_ATP-bind"/>
</dbReference>
<dbReference type="Pfam" id="PF00005">
    <property type="entry name" value="ABC_tran"/>
    <property type="match status" value="1"/>
</dbReference>
<dbReference type="CDD" id="cd03257">
    <property type="entry name" value="ABC_NikE_OppD_transporters"/>
    <property type="match status" value="1"/>
</dbReference>
<dbReference type="NCBIfam" id="TIGR01727">
    <property type="entry name" value="oligo_HPY"/>
    <property type="match status" value="1"/>
</dbReference>
<dbReference type="PROSITE" id="PS50893">
    <property type="entry name" value="ABC_TRANSPORTER_2"/>
    <property type="match status" value="1"/>
</dbReference>
<accession>A0A9E6Y523</accession>
<dbReference type="PROSITE" id="PS00211">
    <property type="entry name" value="ABC_TRANSPORTER_1"/>
    <property type="match status" value="1"/>
</dbReference>
<evidence type="ECO:0000256" key="5">
    <source>
        <dbReference type="SAM" id="MobiDB-lite"/>
    </source>
</evidence>
<keyword evidence="2" id="KW-0813">Transport</keyword>
<dbReference type="EMBL" id="CP087164">
    <property type="protein sequence ID" value="UGS39265.1"/>
    <property type="molecule type" value="Genomic_DNA"/>
</dbReference>
<dbReference type="GO" id="GO:0015833">
    <property type="term" value="P:peptide transport"/>
    <property type="evidence" value="ECO:0007669"/>
    <property type="project" value="InterPro"/>
</dbReference>
<proteinExistence type="inferred from homology"/>
<dbReference type="PANTHER" id="PTHR43776:SF7">
    <property type="entry name" value="D,D-DIPEPTIDE TRANSPORT ATP-BINDING PROTEIN DDPF-RELATED"/>
    <property type="match status" value="1"/>
</dbReference>
<name>A0A9E6Y523_9ACTN</name>
<dbReference type="InterPro" id="IPR027417">
    <property type="entry name" value="P-loop_NTPase"/>
</dbReference>
<evidence type="ECO:0000313" key="7">
    <source>
        <dbReference type="EMBL" id="UGS39265.1"/>
    </source>
</evidence>
<evidence type="ECO:0000256" key="3">
    <source>
        <dbReference type="ARBA" id="ARBA00022741"/>
    </source>
</evidence>
<dbReference type="GO" id="GO:0005524">
    <property type="term" value="F:ATP binding"/>
    <property type="evidence" value="ECO:0007669"/>
    <property type="project" value="UniProtKB-KW"/>
</dbReference>
<sequence>MSETNGSSNGALLEVSHVKQYFPVKSGVLVDRTVANVHAVNDVTFTLREGETLGLVGESGCGKTTLSRTVLKLLDATDGTIRFRGMDITRINRRAMRPLRREMQMVFQDPFASLNPRKRIGQILGTPLKQRGLSGGAIDKEARRLLDVVGLMPEHVNRFPHEFSGGQRQRIGIARALAMEPKLIVLDEPVSALDVSIQAQIINLLEDLQDEFALTYLFVAHDLSVVRHVSDRIAVMYLGKIMELSPAAELYSKPIHPYTDALLSAIPIPDPRENRARERVVVGGEPPNPIDPPPGCVFHTRCPRATEVCREVVPPLTQYANEHMAACHHPLNVTPEEIAAATFSDASPADAGDAKPDYVPAGGNGAPPPRPVADQAD</sequence>
<dbReference type="Pfam" id="PF08352">
    <property type="entry name" value="oligo_HPY"/>
    <property type="match status" value="1"/>
</dbReference>
<reference evidence="7" key="1">
    <citation type="journal article" date="2022" name="Int. J. Syst. Evol. Microbiol.">
        <title>Pseudomonas aegrilactucae sp. nov. and Pseudomonas morbosilactucae sp. nov., pathogens causing bacterial rot of lettuce in Japan.</title>
        <authorList>
            <person name="Sawada H."/>
            <person name="Fujikawa T."/>
            <person name="Satou M."/>
        </authorList>
    </citation>
    <scope>NUCLEOTIDE SEQUENCE</scope>
    <source>
        <strain evidence="7">0166_1</strain>
    </source>
</reference>
<dbReference type="GO" id="GO:0055085">
    <property type="term" value="P:transmembrane transport"/>
    <property type="evidence" value="ECO:0007669"/>
    <property type="project" value="UniProtKB-ARBA"/>
</dbReference>
<dbReference type="FunFam" id="3.40.50.300:FF:000016">
    <property type="entry name" value="Oligopeptide ABC transporter ATP-binding component"/>
    <property type="match status" value="1"/>
</dbReference>
<evidence type="ECO:0000256" key="2">
    <source>
        <dbReference type="ARBA" id="ARBA00022448"/>
    </source>
</evidence>
<dbReference type="KEGG" id="sbae:DSM104329_05698"/>
<dbReference type="SMART" id="SM00382">
    <property type="entry name" value="AAA"/>
    <property type="match status" value="1"/>
</dbReference>
<dbReference type="InterPro" id="IPR017871">
    <property type="entry name" value="ABC_transporter-like_CS"/>
</dbReference>
<evidence type="ECO:0000256" key="4">
    <source>
        <dbReference type="ARBA" id="ARBA00022840"/>
    </source>
</evidence>
<dbReference type="SUPFAM" id="SSF52540">
    <property type="entry name" value="P-loop containing nucleoside triphosphate hydrolases"/>
    <property type="match status" value="1"/>
</dbReference>
<dbReference type="AlphaFoldDB" id="A0A9E6Y523"/>
<dbReference type="Proteomes" id="UP001162834">
    <property type="component" value="Chromosome"/>
</dbReference>